<dbReference type="Pfam" id="PF01935">
    <property type="entry name" value="DUF87"/>
    <property type="match status" value="1"/>
</dbReference>
<feature type="transmembrane region" description="Helical" evidence="2">
    <location>
        <begin position="54"/>
        <end position="75"/>
    </location>
</feature>
<dbReference type="EMBL" id="JAAXLS010000074">
    <property type="protein sequence ID" value="NKQ59022.1"/>
    <property type="molecule type" value="Genomic_DNA"/>
</dbReference>
<sequence length="874" mass="94012">MRAWIPAALIHPELSTPPATTGLARTGLSGGWLGDYLRDPGGAMLTLLAHLRDWAITWGPIVAPVLALGAAGFVLGRRRWARRCHARLVADARQVTVLAPPQVDPAGGQALWSNLVGLLRPAWRRAFTGQPHVACEYVFSESGVGIRLWVPGVIPPGLVERAIEAAWPGAHTRVGPANPPLPAPGDGQRRLVIGGELRLARSEALPIRVDFDADPIRALIGAPVGLGRDEYACVQILARPVTGRRVAKARRSARRVHTGGSTRLVGRLLDLITPGVKTGPARHTTKSGALHSDPQTSLEYAAQNRAIVGKQRGSQYETVIRYAVATLLPANATDAEVRAARDVARGRAHALAASFASYTEHNHYTRRRVRHPGPVLADRRLGTGDLLSVGELAALAHLPVDEAIPGVQRAGARAIAPPPGIATPGPAAKPIGVTDTGHERPVALRVPDARHHLHVIGATGSGKSTLLGNMILADAEAGRGIVLIDPKGDLVTDVLSRLPKSAGDRAVLFDADSKSRPPCLNPLDGGETDLTVDNLVSVFRRVYSAFWGPRTDDVMRAACLTLRTQEGVATLADLPKLLADPAFRSRVTAGVTDPVLRGFWSWYEELTDSSRSQVISPLMNKLRAFLLRPFVRDAIAGGHSTVDMSSVLDGGICLVRIPKGSLGEETTRLVGSLVLARTWQATTGRARTPQRQRNDASLVIDECHNFLNLPYPIEDMLAEARGFRVAMTLAHQHLGQLPRELREGMSTNARSKIFFNASPEDSRELSRHTSPRLSDHDLAHLGVYHAAVRLVLNGEEAQPFTMRTQPLPRAIPGRAREIRGIARRAARSRAADATAPASGSRSRPPQRPAAPTGQPQSRPSSRVRPRSADPRRHG</sequence>
<dbReference type="CDD" id="cd01127">
    <property type="entry name" value="TrwB_TraG_TraD_VirD4"/>
    <property type="match status" value="2"/>
</dbReference>
<dbReference type="InterPro" id="IPR027417">
    <property type="entry name" value="P-loop_NTPase"/>
</dbReference>
<dbReference type="RefSeq" id="WP_168523401.1">
    <property type="nucleotide sequence ID" value="NZ_JAAXLS010000074.1"/>
</dbReference>
<dbReference type="InterPro" id="IPR058441">
    <property type="entry name" value="DUF8128"/>
</dbReference>
<dbReference type="InterPro" id="IPR051162">
    <property type="entry name" value="T4SS_component"/>
</dbReference>
<keyword evidence="2" id="KW-1133">Transmembrane helix</keyword>
<feature type="domain" description="DUF8128" evidence="4">
    <location>
        <begin position="129"/>
        <end position="402"/>
    </location>
</feature>
<comment type="caution">
    <text evidence="5">The sequence shown here is derived from an EMBL/GenBank/DDBJ whole genome shotgun (WGS) entry which is preliminary data.</text>
</comment>
<keyword evidence="2" id="KW-0472">Membrane</keyword>
<dbReference type="Gene3D" id="3.40.50.300">
    <property type="entry name" value="P-loop containing nucleotide triphosphate hydrolases"/>
    <property type="match status" value="2"/>
</dbReference>
<dbReference type="PANTHER" id="PTHR30121">
    <property type="entry name" value="UNCHARACTERIZED PROTEIN YJGR-RELATED"/>
    <property type="match status" value="1"/>
</dbReference>
<keyword evidence="6" id="KW-1185">Reference proteome</keyword>
<evidence type="ECO:0000256" key="1">
    <source>
        <dbReference type="SAM" id="MobiDB-lite"/>
    </source>
</evidence>
<feature type="domain" description="Helicase HerA central" evidence="3">
    <location>
        <begin position="436"/>
        <end position="522"/>
    </location>
</feature>
<proteinExistence type="predicted"/>
<evidence type="ECO:0000313" key="5">
    <source>
        <dbReference type="EMBL" id="NKQ59022.1"/>
    </source>
</evidence>
<evidence type="ECO:0000256" key="2">
    <source>
        <dbReference type="SAM" id="Phobius"/>
    </source>
</evidence>
<reference evidence="5 6" key="1">
    <citation type="submission" date="2020-04" db="EMBL/GenBank/DDBJ databases">
        <title>Novel species.</title>
        <authorList>
            <person name="Teo W.F.A."/>
            <person name="Lipun K."/>
            <person name="Srisuk N."/>
            <person name="Duangmal K."/>
        </authorList>
    </citation>
    <scope>NUCLEOTIDE SEQUENCE [LARGE SCALE GENOMIC DNA]</scope>
    <source>
        <strain evidence="5 6">K13G38</strain>
    </source>
</reference>
<evidence type="ECO:0000259" key="3">
    <source>
        <dbReference type="Pfam" id="PF01935"/>
    </source>
</evidence>
<feature type="region of interest" description="Disordered" evidence="1">
    <location>
        <begin position="823"/>
        <end position="874"/>
    </location>
</feature>
<protein>
    <submittedName>
        <fullName evidence="5">Type IV secretory system conjugative DNA transfer family protein</fullName>
    </submittedName>
</protein>
<accession>A0ABX1JGU3</accession>
<feature type="compositionally biased region" description="Low complexity" evidence="1">
    <location>
        <begin position="831"/>
        <end position="862"/>
    </location>
</feature>
<keyword evidence="2" id="KW-0812">Transmembrane</keyword>
<name>A0ABX1JGU3_9PSEU</name>
<dbReference type="SUPFAM" id="SSF52540">
    <property type="entry name" value="P-loop containing nucleoside triphosphate hydrolases"/>
    <property type="match status" value="1"/>
</dbReference>
<dbReference type="PANTHER" id="PTHR30121:SF11">
    <property type="entry name" value="AAA+ ATPASE DOMAIN-CONTAINING PROTEIN"/>
    <property type="match status" value="1"/>
</dbReference>
<dbReference type="Proteomes" id="UP000715441">
    <property type="component" value="Unassembled WGS sequence"/>
</dbReference>
<gene>
    <name evidence="5" type="ORF">HFP15_39890</name>
</gene>
<evidence type="ECO:0000259" key="4">
    <source>
        <dbReference type="Pfam" id="PF26449"/>
    </source>
</evidence>
<dbReference type="Pfam" id="PF26449">
    <property type="entry name" value="DUF8128"/>
    <property type="match status" value="1"/>
</dbReference>
<dbReference type="InterPro" id="IPR002789">
    <property type="entry name" value="HerA_central"/>
</dbReference>
<evidence type="ECO:0000313" key="6">
    <source>
        <dbReference type="Proteomes" id="UP000715441"/>
    </source>
</evidence>
<organism evidence="5 6">
    <name type="scientific">Amycolatopsis acididurans</name>
    <dbReference type="NCBI Taxonomy" id="2724524"/>
    <lineage>
        <taxon>Bacteria</taxon>
        <taxon>Bacillati</taxon>
        <taxon>Actinomycetota</taxon>
        <taxon>Actinomycetes</taxon>
        <taxon>Pseudonocardiales</taxon>
        <taxon>Pseudonocardiaceae</taxon>
        <taxon>Amycolatopsis</taxon>
    </lineage>
</organism>